<name>A0A822DAD7_9BILA</name>
<evidence type="ECO:0000313" key="3">
    <source>
        <dbReference type="Proteomes" id="UP000663848"/>
    </source>
</evidence>
<evidence type="ECO:0008006" key="4">
    <source>
        <dbReference type="Google" id="ProtNLM"/>
    </source>
</evidence>
<dbReference type="SUPFAM" id="SSF51556">
    <property type="entry name" value="Metallo-dependent hydrolases"/>
    <property type="match status" value="1"/>
</dbReference>
<sequence length="56" mass="6111">YLMDCLANGSLSTTASDHCTFNGNQKALGKDDFRNIPHGVNGIEDRLSVIWTKGVE</sequence>
<proteinExistence type="inferred from homology"/>
<dbReference type="PANTHER" id="PTHR11647:SF1">
    <property type="entry name" value="COLLAPSIN RESPONSE MEDIATOR PROTEIN"/>
    <property type="match status" value="1"/>
</dbReference>
<gene>
    <name evidence="2" type="ORF">QYT958_LOCUS42888</name>
</gene>
<feature type="non-terminal residue" evidence="2">
    <location>
        <position position="56"/>
    </location>
</feature>
<dbReference type="InterPro" id="IPR050378">
    <property type="entry name" value="Metallo-dep_Hydrolases_sf"/>
</dbReference>
<evidence type="ECO:0000256" key="1">
    <source>
        <dbReference type="ARBA" id="ARBA00008829"/>
    </source>
</evidence>
<reference evidence="2" key="1">
    <citation type="submission" date="2021-02" db="EMBL/GenBank/DDBJ databases">
        <authorList>
            <person name="Nowell W R."/>
        </authorList>
    </citation>
    <scope>NUCLEOTIDE SEQUENCE</scope>
</reference>
<comment type="similarity">
    <text evidence="1">Belongs to the metallo-dependent hydrolases superfamily. Hydantoinase/dihydropyrimidinase family.</text>
</comment>
<protein>
    <recommendedName>
        <fullName evidence="4">Dihydropyrimidinase</fullName>
    </recommendedName>
</protein>
<dbReference type="AlphaFoldDB" id="A0A822DAD7"/>
<dbReference type="Gene3D" id="3.20.20.140">
    <property type="entry name" value="Metal-dependent hydrolases"/>
    <property type="match status" value="1"/>
</dbReference>
<evidence type="ECO:0000313" key="2">
    <source>
        <dbReference type="EMBL" id="CAF5064921.1"/>
    </source>
</evidence>
<comment type="caution">
    <text evidence="2">The sequence shown here is derived from an EMBL/GenBank/DDBJ whole genome shotgun (WGS) entry which is preliminary data.</text>
</comment>
<dbReference type="GO" id="GO:0006208">
    <property type="term" value="P:pyrimidine nucleobase catabolic process"/>
    <property type="evidence" value="ECO:0007669"/>
    <property type="project" value="TreeGrafter"/>
</dbReference>
<dbReference type="GO" id="GO:0005829">
    <property type="term" value="C:cytosol"/>
    <property type="evidence" value="ECO:0007669"/>
    <property type="project" value="TreeGrafter"/>
</dbReference>
<dbReference type="GO" id="GO:0004157">
    <property type="term" value="F:dihydropyrimidinase activity"/>
    <property type="evidence" value="ECO:0007669"/>
    <property type="project" value="TreeGrafter"/>
</dbReference>
<dbReference type="PANTHER" id="PTHR11647">
    <property type="entry name" value="HYDRANTOINASE/DIHYDROPYRIMIDINASE FAMILY MEMBER"/>
    <property type="match status" value="1"/>
</dbReference>
<dbReference type="EMBL" id="CAJOBR010057400">
    <property type="protein sequence ID" value="CAF5064921.1"/>
    <property type="molecule type" value="Genomic_DNA"/>
</dbReference>
<dbReference type="InterPro" id="IPR032466">
    <property type="entry name" value="Metal_Hydrolase"/>
</dbReference>
<dbReference type="Proteomes" id="UP000663848">
    <property type="component" value="Unassembled WGS sequence"/>
</dbReference>
<organism evidence="2 3">
    <name type="scientific">Rotaria socialis</name>
    <dbReference type="NCBI Taxonomy" id="392032"/>
    <lineage>
        <taxon>Eukaryota</taxon>
        <taxon>Metazoa</taxon>
        <taxon>Spiralia</taxon>
        <taxon>Gnathifera</taxon>
        <taxon>Rotifera</taxon>
        <taxon>Eurotatoria</taxon>
        <taxon>Bdelloidea</taxon>
        <taxon>Philodinida</taxon>
        <taxon>Philodinidae</taxon>
        <taxon>Rotaria</taxon>
    </lineage>
</organism>
<feature type="non-terminal residue" evidence="2">
    <location>
        <position position="1"/>
    </location>
</feature>
<accession>A0A822DAD7</accession>